<accession>A0A3B1E7Q1</accession>
<dbReference type="GO" id="GO:0016226">
    <property type="term" value="P:iron-sulfur cluster assembly"/>
    <property type="evidence" value="ECO:0007669"/>
    <property type="project" value="InterPro"/>
</dbReference>
<dbReference type="PANTHER" id="PTHR10072:SF41">
    <property type="entry name" value="IRON-SULFUR CLUSTER ASSEMBLY 1 HOMOLOG, MITOCHONDRIAL"/>
    <property type="match status" value="1"/>
</dbReference>
<reference evidence="4" key="1">
    <citation type="submission" date="2018-09" db="EMBL/GenBank/DDBJ databases">
        <authorList>
            <person name="Manzano-Marin A."/>
            <person name="Manzano-Marin A."/>
        </authorList>
    </citation>
    <scope>NUCLEOTIDE SEQUENCE [LARGE SCALE GENOMIC DNA]</scope>
    <source>
        <strain evidence="4">BuCistrobi</strain>
    </source>
</reference>
<dbReference type="STRING" id="1921549.GCA_900128825_00083"/>
<organism evidence="3 4">
    <name type="scientific">Buchnera aphidicola</name>
    <name type="common">Cinara strobi</name>
    <dbReference type="NCBI Taxonomy" id="1921549"/>
    <lineage>
        <taxon>Bacteria</taxon>
        <taxon>Pseudomonadati</taxon>
        <taxon>Pseudomonadota</taxon>
        <taxon>Gammaproteobacteria</taxon>
        <taxon>Enterobacterales</taxon>
        <taxon>Erwiniaceae</taxon>
        <taxon>Buchnera</taxon>
    </lineage>
</organism>
<comment type="similarity">
    <text evidence="1">Belongs to the HesB/IscA family.</text>
</comment>
<dbReference type="PANTHER" id="PTHR10072">
    <property type="entry name" value="IRON-SULFUR CLUSTER ASSEMBLY PROTEIN"/>
    <property type="match status" value="1"/>
</dbReference>
<dbReference type="InterPro" id="IPR017870">
    <property type="entry name" value="FeS_cluster_insertion_CS"/>
</dbReference>
<evidence type="ECO:0000313" key="3">
    <source>
        <dbReference type="EMBL" id="VAX76327.1"/>
    </source>
</evidence>
<name>A0A3B1E7Q1_9GAMM</name>
<sequence>MNNQKKNKKKSVPITIKITEKAKKQILFLIKKQKKNKHIKIKIKKSGCAGIKYQLILSNKIKNSDYIFYTENITFIFSKKWITLLNNIKIDFLTKGLTSSFIFINPKHTSTCGCGESFKI</sequence>
<evidence type="ECO:0000256" key="1">
    <source>
        <dbReference type="ARBA" id="ARBA00006718"/>
    </source>
</evidence>
<dbReference type="Gene3D" id="2.60.300.12">
    <property type="entry name" value="HesB-like domain"/>
    <property type="match status" value="1"/>
</dbReference>
<gene>
    <name evidence="3" type="primary">sufA</name>
    <name evidence="3" type="ORF">BUCINSTRO3249_0083</name>
</gene>
<dbReference type="InterPro" id="IPR050322">
    <property type="entry name" value="Fe-S_cluster_asmbl/transfer"/>
</dbReference>
<dbReference type="GO" id="GO:0051537">
    <property type="term" value="F:2 iron, 2 sulfur cluster binding"/>
    <property type="evidence" value="ECO:0007669"/>
    <property type="project" value="UniProtKB-ARBA"/>
</dbReference>
<proteinExistence type="inferred from homology"/>
<dbReference type="Proteomes" id="UP000271849">
    <property type="component" value="Chromosome"/>
</dbReference>
<dbReference type="InterPro" id="IPR016092">
    <property type="entry name" value="ATAP"/>
</dbReference>
<evidence type="ECO:0000313" key="4">
    <source>
        <dbReference type="Proteomes" id="UP000271849"/>
    </source>
</evidence>
<dbReference type="InterPro" id="IPR000361">
    <property type="entry name" value="ATAP_core_dom"/>
</dbReference>
<dbReference type="EMBL" id="LR025085">
    <property type="protein sequence ID" value="VAX76327.1"/>
    <property type="molecule type" value="Genomic_DNA"/>
</dbReference>
<dbReference type="InterPro" id="IPR035903">
    <property type="entry name" value="HesB-like_dom_sf"/>
</dbReference>
<dbReference type="OrthoDB" id="9801228at2"/>
<dbReference type="RefSeq" id="WP_158348974.1">
    <property type="nucleotide sequence ID" value="NZ_LR025085.1"/>
</dbReference>
<dbReference type="PROSITE" id="PS01152">
    <property type="entry name" value="HESB"/>
    <property type="match status" value="1"/>
</dbReference>
<feature type="domain" description="Core" evidence="2">
    <location>
        <begin position="15"/>
        <end position="116"/>
    </location>
</feature>
<dbReference type="NCBIfam" id="TIGR00049">
    <property type="entry name" value="iron-sulfur cluster assembly accessory protein"/>
    <property type="match status" value="1"/>
</dbReference>
<evidence type="ECO:0000259" key="2">
    <source>
        <dbReference type="Pfam" id="PF01521"/>
    </source>
</evidence>
<dbReference type="GO" id="GO:0005737">
    <property type="term" value="C:cytoplasm"/>
    <property type="evidence" value="ECO:0007669"/>
    <property type="project" value="TreeGrafter"/>
</dbReference>
<protein>
    <submittedName>
        <fullName evidence="3">Protein SufA</fullName>
    </submittedName>
</protein>
<dbReference type="Pfam" id="PF01521">
    <property type="entry name" value="Fe-S_biosyn"/>
    <property type="match status" value="1"/>
</dbReference>
<dbReference type="AlphaFoldDB" id="A0A3B1E7Q1"/>
<dbReference type="SUPFAM" id="SSF89360">
    <property type="entry name" value="HesB-like domain"/>
    <property type="match status" value="1"/>
</dbReference>